<feature type="transmembrane region" description="Helical" evidence="1">
    <location>
        <begin position="69"/>
        <end position="94"/>
    </location>
</feature>
<gene>
    <name evidence="2" type="ORF">RM530_06905</name>
</gene>
<sequence>MNPENLCLLAAGAYFRAGQLTGVWKYARIAGHRTGAGAIASYVLYGLLRDTDNQFRKPYRLGRGTLPGVRLHGLVVALAIGEIGAFVLLLYGFVRTLL</sequence>
<dbReference type="EMBL" id="JAVRIC010000007">
    <property type="protein sequence ID" value="MDT0497094.1"/>
    <property type="molecule type" value="Genomic_DNA"/>
</dbReference>
<evidence type="ECO:0000313" key="2">
    <source>
        <dbReference type="EMBL" id="MDT0497094.1"/>
    </source>
</evidence>
<keyword evidence="1" id="KW-0472">Membrane</keyword>
<accession>A0ABU2WIN3</accession>
<feature type="transmembrane region" description="Helical" evidence="1">
    <location>
        <begin position="27"/>
        <end position="48"/>
    </location>
</feature>
<protein>
    <submittedName>
        <fullName evidence="2">Uncharacterized protein</fullName>
    </submittedName>
</protein>
<evidence type="ECO:0000313" key="3">
    <source>
        <dbReference type="Proteomes" id="UP001254608"/>
    </source>
</evidence>
<keyword evidence="3" id="KW-1185">Reference proteome</keyword>
<keyword evidence="1" id="KW-0812">Transmembrane</keyword>
<reference evidence="2 3" key="1">
    <citation type="submission" date="2023-09" db="EMBL/GenBank/DDBJ databases">
        <authorList>
            <person name="Rey-Velasco X."/>
        </authorList>
    </citation>
    <scope>NUCLEOTIDE SEQUENCE [LARGE SCALE GENOMIC DNA]</scope>
    <source>
        <strain evidence="2 3">W345</strain>
    </source>
</reference>
<dbReference type="Proteomes" id="UP001254608">
    <property type="component" value="Unassembled WGS sequence"/>
</dbReference>
<proteinExistence type="predicted"/>
<dbReference type="RefSeq" id="WP_311364487.1">
    <property type="nucleotide sequence ID" value="NZ_JAVRIC010000007.1"/>
</dbReference>
<comment type="caution">
    <text evidence="2">The sequence shown here is derived from an EMBL/GenBank/DDBJ whole genome shotgun (WGS) entry which is preliminary data.</text>
</comment>
<organism evidence="2 3">
    <name type="scientific">Banduia mediterranea</name>
    <dbReference type="NCBI Taxonomy" id="3075609"/>
    <lineage>
        <taxon>Bacteria</taxon>
        <taxon>Pseudomonadati</taxon>
        <taxon>Pseudomonadota</taxon>
        <taxon>Gammaproteobacteria</taxon>
        <taxon>Nevskiales</taxon>
        <taxon>Algiphilaceae</taxon>
        <taxon>Banduia</taxon>
    </lineage>
</organism>
<name>A0ABU2WIN3_9GAMM</name>
<keyword evidence="1" id="KW-1133">Transmembrane helix</keyword>
<evidence type="ECO:0000256" key="1">
    <source>
        <dbReference type="SAM" id="Phobius"/>
    </source>
</evidence>